<keyword evidence="3" id="KW-1185">Reference proteome</keyword>
<evidence type="ECO:0000313" key="3">
    <source>
        <dbReference type="Proteomes" id="UP000799537"/>
    </source>
</evidence>
<accession>A0A6A6CFU7</accession>
<feature type="region of interest" description="Disordered" evidence="1">
    <location>
        <begin position="82"/>
        <end position="108"/>
    </location>
</feature>
<organism evidence="2 3">
    <name type="scientific">Zasmidium cellare ATCC 36951</name>
    <dbReference type="NCBI Taxonomy" id="1080233"/>
    <lineage>
        <taxon>Eukaryota</taxon>
        <taxon>Fungi</taxon>
        <taxon>Dikarya</taxon>
        <taxon>Ascomycota</taxon>
        <taxon>Pezizomycotina</taxon>
        <taxon>Dothideomycetes</taxon>
        <taxon>Dothideomycetidae</taxon>
        <taxon>Mycosphaerellales</taxon>
        <taxon>Mycosphaerellaceae</taxon>
        <taxon>Zasmidium</taxon>
    </lineage>
</organism>
<gene>
    <name evidence="2" type="ORF">M409DRAFT_24707</name>
</gene>
<protein>
    <submittedName>
        <fullName evidence="2">Uncharacterized protein</fullName>
    </submittedName>
</protein>
<dbReference type="GeneID" id="54560625"/>
<sequence>MVSEYKDNKDHLLKTKSHNAAFNGAFFANKPASAYLPALSVTTACDHARRIIHDQRYSTQDLKRDSSLSIKIPASTLDLSKTIFTMPPTPPQTPRKGSKDTYSQGTTAQRSKIRRWQIFPVVCPDQPLASKLQQIRSQNKIHLKKEAPALKCYQDVRAQIRALYFEGERKLDPDARAFGETLLDIPCTYLSLDHLLVCGQKVVTVKPEPCTSNCHARHPPDFVQIHDLDARYMCMACIVNDLHVPHDAKYRGVTEVVIKAASGPSKPPDWLEKNLDLVAEGYRDEALRELKRSANDKFCISMSWMEPHWQHLVEEIVQEKVQAEELLEKVSRAPCL</sequence>
<dbReference type="RefSeq" id="XP_033665691.1">
    <property type="nucleotide sequence ID" value="XM_033807353.1"/>
</dbReference>
<name>A0A6A6CFU7_ZASCE</name>
<reference evidence="2" key="1">
    <citation type="journal article" date="2020" name="Stud. Mycol.">
        <title>101 Dothideomycetes genomes: a test case for predicting lifestyles and emergence of pathogens.</title>
        <authorList>
            <person name="Haridas S."/>
            <person name="Albert R."/>
            <person name="Binder M."/>
            <person name="Bloem J."/>
            <person name="Labutti K."/>
            <person name="Salamov A."/>
            <person name="Andreopoulos B."/>
            <person name="Baker S."/>
            <person name="Barry K."/>
            <person name="Bills G."/>
            <person name="Bluhm B."/>
            <person name="Cannon C."/>
            <person name="Castanera R."/>
            <person name="Culley D."/>
            <person name="Daum C."/>
            <person name="Ezra D."/>
            <person name="Gonzalez J."/>
            <person name="Henrissat B."/>
            <person name="Kuo A."/>
            <person name="Liang C."/>
            <person name="Lipzen A."/>
            <person name="Lutzoni F."/>
            <person name="Magnuson J."/>
            <person name="Mondo S."/>
            <person name="Nolan M."/>
            <person name="Ohm R."/>
            <person name="Pangilinan J."/>
            <person name="Park H.-J."/>
            <person name="Ramirez L."/>
            <person name="Alfaro M."/>
            <person name="Sun H."/>
            <person name="Tritt A."/>
            <person name="Yoshinaga Y."/>
            <person name="Zwiers L.-H."/>
            <person name="Turgeon B."/>
            <person name="Goodwin S."/>
            <person name="Spatafora J."/>
            <person name="Crous P."/>
            <person name="Grigoriev I."/>
        </authorList>
    </citation>
    <scope>NUCLEOTIDE SEQUENCE</scope>
    <source>
        <strain evidence="2">ATCC 36951</strain>
    </source>
</reference>
<dbReference type="EMBL" id="ML993602">
    <property type="protein sequence ID" value="KAF2164802.1"/>
    <property type="molecule type" value="Genomic_DNA"/>
</dbReference>
<evidence type="ECO:0000256" key="1">
    <source>
        <dbReference type="SAM" id="MobiDB-lite"/>
    </source>
</evidence>
<proteinExistence type="predicted"/>
<dbReference type="AlphaFoldDB" id="A0A6A6CFU7"/>
<evidence type="ECO:0000313" key="2">
    <source>
        <dbReference type="EMBL" id="KAF2164802.1"/>
    </source>
</evidence>
<dbReference type="Proteomes" id="UP000799537">
    <property type="component" value="Unassembled WGS sequence"/>
</dbReference>